<organism evidence="1 2">
    <name type="scientific">Staurois parvus</name>
    <dbReference type="NCBI Taxonomy" id="386267"/>
    <lineage>
        <taxon>Eukaryota</taxon>
        <taxon>Metazoa</taxon>
        <taxon>Chordata</taxon>
        <taxon>Craniata</taxon>
        <taxon>Vertebrata</taxon>
        <taxon>Euteleostomi</taxon>
        <taxon>Amphibia</taxon>
        <taxon>Batrachia</taxon>
        <taxon>Anura</taxon>
        <taxon>Neobatrachia</taxon>
        <taxon>Ranoidea</taxon>
        <taxon>Ranidae</taxon>
        <taxon>Staurois</taxon>
    </lineage>
</organism>
<accession>A0ABN9FLG5</accession>
<dbReference type="EMBL" id="CATNWA010017081">
    <property type="protein sequence ID" value="CAI9597804.1"/>
    <property type="molecule type" value="Genomic_DNA"/>
</dbReference>
<gene>
    <name evidence="1" type="ORF">SPARVUS_LOCUS12303856</name>
</gene>
<reference evidence="1" key="1">
    <citation type="submission" date="2023-05" db="EMBL/GenBank/DDBJ databases">
        <authorList>
            <person name="Stuckert A."/>
        </authorList>
    </citation>
    <scope>NUCLEOTIDE SEQUENCE</scope>
</reference>
<keyword evidence="2" id="KW-1185">Reference proteome</keyword>
<proteinExistence type="predicted"/>
<sequence length="62" mass="6634">MAMPVGTDGRNCLVSLLGSTDGWHCLALMTALNGTDGHWWEALLGTGGWHCWAALIISTECM</sequence>
<dbReference type="Proteomes" id="UP001162483">
    <property type="component" value="Unassembled WGS sequence"/>
</dbReference>
<protein>
    <submittedName>
        <fullName evidence="1">Uncharacterized protein</fullName>
    </submittedName>
</protein>
<comment type="caution">
    <text evidence="1">The sequence shown here is derived from an EMBL/GenBank/DDBJ whole genome shotgun (WGS) entry which is preliminary data.</text>
</comment>
<name>A0ABN9FLG5_9NEOB</name>
<evidence type="ECO:0000313" key="2">
    <source>
        <dbReference type="Proteomes" id="UP001162483"/>
    </source>
</evidence>
<evidence type="ECO:0000313" key="1">
    <source>
        <dbReference type="EMBL" id="CAI9597804.1"/>
    </source>
</evidence>